<dbReference type="Proteomes" id="UP000216943">
    <property type="component" value="Unassembled WGS sequence"/>
</dbReference>
<protein>
    <submittedName>
        <fullName evidence="2">Uncharacterized protein</fullName>
    </submittedName>
</protein>
<feature type="transmembrane region" description="Helical" evidence="1">
    <location>
        <begin position="12"/>
        <end position="31"/>
    </location>
</feature>
<dbReference type="AlphaFoldDB" id="A0A269TKA0"/>
<keyword evidence="1" id="KW-0812">Transmembrane</keyword>
<sequence>MKSFFHEIMVSFKSVLLFIIIGSLKELPWWLSYFSNKYSKYDFPKAVYLTTFLSSNFAKPLAIFIGSS</sequence>
<dbReference type="RefSeq" id="WP_095334781.1">
    <property type="nucleotide sequence ID" value="NZ_NQNY01000006.1"/>
</dbReference>
<feature type="transmembrane region" description="Helical" evidence="1">
    <location>
        <begin position="46"/>
        <end position="65"/>
    </location>
</feature>
<evidence type="ECO:0000313" key="2">
    <source>
        <dbReference type="EMBL" id="PAK21368.1"/>
    </source>
</evidence>
<proteinExistence type="predicted"/>
<gene>
    <name evidence="2" type="ORF">CJJ23_02400</name>
</gene>
<reference evidence="3" key="1">
    <citation type="submission" date="2017-08" db="EMBL/GenBank/DDBJ databases">
        <authorList>
            <person name="Alvarez-Ponce D."/>
            <person name="Weitzman C.L."/>
            <person name="Tillett R.L."/>
            <person name="Sandmeier F.C."/>
            <person name="Tracy C.R."/>
        </authorList>
    </citation>
    <scope>NUCLEOTIDE SEQUENCE [LARGE SCALE GENOMIC DNA]</scope>
    <source>
        <strain evidence="3">723</strain>
    </source>
</reference>
<dbReference type="EMBL" id="NQNY01000006">
    <property type="protein sequence ID" value="PAK21368.1"/>
    <property type="molecule type" value="Genomic_DNA"/>
</dbReference>
<comment type="caution">
    <text evidence="2">The sequence shown here is derived from an EMBL/GenBank/DDBJ whole genome shotgun (WGS) entry which is preliminary data.</text>
</comment>
<keyword evidence="1" id="KW-0472">Membrane</keyword>
<evidence type="ECO:0000256" key="1">
    <source>
        <dbReference type="SAM" id="Phobius"/>
    </source>
</evidence>
<organism evidence="2 3">
    <name type="scientific">Mycoplasmopsis agassizii</name>
    <dbReference type="NCBI Taxonomy" id="33922"/>
    <lineage>
        <taxon>Bacteria</taxon>
        <taxon>Bacillati</taxon>
        <taxon>Mycoplasmatota</taxon>
        <taxon>Mycoplasmoidales</taxon>
        <taxon>Metamycoplasmataceae</taxon>
        <taxon>Mycoplasmopsis</taxon>
    </lineage>
</organism>
<evidence type="ECO:0000313" key="3">
    <source>
        <dbReference type="Proteomes" id="UP000216943"/>
    </source>
</evidence>
<name>A0A269TKA0_9BACT</name>
<accession>A0A269TKA0</accession>
<keyword evidence="1" id="KW-1133">Transmembrane helix</keyword>